<dbReference type="RefSeq" id="WP_191376414.1">
    <property type="nucleotide sequence ID" value="NZ_CAJFOD010000106.1"/>
</dbReference>
<organism evidence="2 3">
    <name type="scientific">Thomasclavelia spiroformis</name>
    <dbReference type="NCBI Taxonomy" id="29348"/>
    <lineage>
        <taxon>Bacteria</taxon>
        <taxon>Bacillati</taxon>
        <taxon>Bacillota</taxon>
        <taxon>Erysipelotrichia</taxon>
        <taxon>Erysipelotrichales</taxon>
        <taxon>Coprobacillaceae</taxon>
        <taxon>Thomasclavelia</taxon>
    </lineage>
</organism>
<dbReference type="Proteomes" id="UP000749320">
    <property type="component" value="Unassembled WGS sequence"/>
</dbReference>
<evidence type="ECO:0000313" key="3">
    <source>
        <dbReference type="Proteomes" id="UP000749320"/>
    </source>
</evidence>
<comment type="caution">
    <text evidence="2">The sequence shown here is derived from an EMBL/GenBank/DDBJ whole genome shotgun (WGS) entry which is preliminary data.</text>
</comment>
<feature type="region of interest" description="Disordered" evidence="1">
    <location>
        <begin position="46"/>
        <end position="66"/>
    </location>
</feature>
<dbReference type="EMBL" id="DYWV01000068">
    <property type="protein sequence ID" value="HJF39687.1"/>
    <property type="molecule type" value="Genomic_DNA"/>
</dbReference>
<feature type="compositionally biased region" description="Low complexity" evidence="1">
    <location>
        <begin position="51"/>
        <end position="66"/>
    </location>
</feature>
<protein>
    <submittedName>
        <fullName evidence="2">Uncharacterized protein</fullName>
    </submittedName>
</protein>
<evidence type="ECO:0000313" key="2">
    <source>
        <dbReference type="EMBL" id="HJF39687.1"/>
    </source>
</evidence>
<sequence>MKWKSFFKRIMIFVLALTIINSTITSSVALSTMSLLKLYDSEVETNTSVDETNQTEENTNKNTLQTQPGGVLYFKMMQ</sequence>
<accession>A0A921KK31</accession>
<name>A0A921KK31_9FIRM</name>
<evidence type="ECO:0000256" key="1">
    <source>
        <dbReference type="SAM" id="MobiDB-lite"/>
    </source>
</evidence>
<reference evidence="2" key="1">
    <citation type="journal article" date="2021" name="PeerJ">
        <title>Extensive microbial diversity within the chicken gut microbiome revealed by metagenomics and culture.</title>
        <authorList>
            <person name="Gilroy R."/>
            <person name="Ravi A."/>
            <person name="Getino M."/>
            <person name="Pursley I."/>
            <person name="Horton D.L."/>
            <person name="Alikhan N.F."/>
            <person name="Baker D."/>
            <person name="Gharbi K."/>
            <person name="Hall N."/>
            <person name="Watson M."/>
            <person name="Adriaenssens E.M."/>
            <person name="Foster-Nyarko E."/>
            <person name="Jarju S."/>
            <person name="Secka A."/>
            <person name="Antonio M."/>
            <person name="Oren A."/>
            <person name="Chaudhuri R.R."/>
            <person name="La Ragione R."/>
            <person name="Hildebrand F."/>
            <person name="Pallen M.J."/>
        </authorList>
    </citation>
    <scope>NUCLEOTIDE SEQUENCE</scope>
    <source>
        <strain evidence="2">CHK193-16274</strain>
    </source>
</reference>
<reference evidence="2" key="2">
    <citation type="submission" date="2021-09" db="EMBL/GenBank/DDBJ databases">
        <authorList>
            <person name="Gilroy R."/>
        </authorList>
    </citation>
    <scope>NUCLEOTIDE SEQUENCE</scope>
    <source>
        <strain evidence="2">CHK193-16274</strain>
    </source>
</reference>
<gene>
    <name evidence="2" type="ORF">K8V91_02075</name>
</gene>
<proteinExistence type="predicted"/>
<dbReference type="AlphaFoldDB" id="A0A921KK31"/>